<dbReference type="PANTHER" id="PTHR36985:SF1">
    <property type="entry name" value="TRANSLOCATION AND ASSEMBLY MODULE SUBUNIT TAMB"/>
    <property type="match status" value="1"/>
</dbReference>
<evidence type="ECO:0000256" key="2">
    <source>
        <dbReference type="ARBA" id="ARBA00022692"/>
    </source>
</evidence>
<accession>A0ABP7W9N2</accession>
<keyword evidence="8" id="KW-1185">Reference proteome</keyword>
<proteinExistence type="predicted"/>
<keyword evidence="4 5" id="KW-0472">Membrane</keyword>
<evidence type="ECO:0000256" key="3">
    <source>
        <dbReference type="ARBA" id="ARBA00022989"/>
    </source>
</evidence>
<dbReference type="PANTHER" id="PTHR36985">
    <property type="entry name" value="TRANSLOCATION AND ASSEMBLY MODULE SUBUNIT TAMB"/>
    <property type="match status" value="1"/>
</dbReference>
<evidence type="ECO:0000313" key="7">
    <source>
        <dbReference type="EMBL" id="GAA4083718.1"/>
    </source>
</evidence>
<evidence type="ECO:0000259" key="6">
    <source>
        <dbReference type="Pfam" id="PF04357"/>
    </source>
</evidence>
<dbReference type="Proteomes" id="UP001500392">
    <property type="component" value="Unassembled WGS sequence"/>
</dbReference>
<organism evidence="7 8">
    <name type="scientific">Zhongshania borealis</name>
    <dbReference type="NCBI Taxonomy" id="889488"/>
    <lineage>
        <taxon>Bacteria</taxon>
        <taxon>Pseudomonadati</taxon>
        <taxon>Pseudomonadota</taxon>
        <taxon>Gammaproteobacteria</taxon>
        <taxon>Cellvibrionales</taxon>
        <taxon>Spongiibacteraceae</taxon>
        <taxon>Zhongshania</taxon>
    </lineage>
</organism>
<evidence type="ECO:0000256" key="4">
    <source>
        <dbReference type="ARBA" id="ARBA00023136"/>
    </source>
</evidence>
<gene>
    <name evidence="7" type="ORF">GCM10022414_03060</name>
</gene>
<feature type="domain" description="Translocation and assembly module TamB C-terminal" evidence="6">
    <location>
        <begin position="898"/>
        <end position="1229"/>
    </location>
</feature>
<keyword evidence="3 5" id="KW-1133">Transmembrane helix</keyword>
<dbReference type="RefSeq" id="WP_344931956.1">
    <property type="nucleotide sequence ID" value="NZ_BAABDM010000001.1"/>
</dbReference>
<evidence type="ECO:0000313" key="8">
    <source>
        <dbReference type="Proteomes" id="UP001500392"/>
    </source>
</evidence>
<protein>
    <submittedName>
        <fullName evidence="7">Translocation/assembly module TamB domain-containing protein</fullName>
    </submittedName>
</protein>
<keyword evidence="2 5" id="KW-0812">Transmembrane</keyword>
<comment type="caution">
    <text evidence="7">The sequence shown here is derived from an EMBL/GenBank/DDBJ whole genome shotgun (WGS) entry which is preliminary data.</text>
</comment>
<evidence type="ECO:0000256" key="1">
    <source>
        <dbReference type="ARBA" id="ARBA00004167"/>
    </source>
</evidence>
<name>A0ABP7W9N2_9GAMM</name>
<dbReference type="InterPro" id="IPR007452">
    <property type="entry name" value="TamB_C"/>
</dbReference>
<reference evidence="8" key="1">
    <citation type="journal article" date="2019" name="Int. J. Syst. Evol. Microbiol.">
        <title>The Global Catalogue of Microorganisms (GCM) 10K type strain sequencing project: providing services to taxonomists for standard genome sequencing and annotation.</title>
        <authorList>
            <consortium name="The Broad Institute Genomics Platform"/>
            <consortium name="The Broad Institute Genome Sequencing Center for Infectious Disease"/>
            <person name="Wu L."/>
            <person name="Ma J."/>
        </authorList>
    </citation>
    <scope>NUCLEOTIDE SEQUENCE [LARGE SCALE GENOMIC DNA]</scope>
    <source>
        <strain evidence="8">JCM 17304</strain>
    </source>
</reference>
<sequence length="1233" mass="131214">MIAIFGRYIFAFIALAVLSVASLYLILDTQRGSDWLLHRGLALASPEAEFNSYSGSLARGISLQGLHLPLDGADIRLEQLTSSWNLWGVLSGRLPIHTIHLNNLTIRLSTSETQVESDSSAAPSPWPNLGLPISVAIEDVSISQLRIIQNDKTGNESEQLIEQIKLSAVLGLLSSKIKTFNIQTPTQQLSLRGQIKNKPPYALDLNLKWATLLDDIGQLSGEAKLRGDLSNLQLNHKLTQPSALDTQAEIHLPFDAKTMSIDYRAIQVSISNQWQNFKSPANSHLADTPLISSGSLSIDGEWQDYKLRLDTKVTAPSAEKTLDDSLSNSPQHSLPGAANILATLFSEPGQLTAKINGKQLNIAIAKLAAKTSAGELLLTGKVNANNFIDKSDASSASTLSWQLALDASDIDSSRLLPEWPARVSAKLNSSGQWQGDQYQANVEIVSLSGEFLAKPVQGKGTIALNERGQAFNQIKLLLGDNHVQLDGTLADTSALRWQIDARDLQQILPALSGALYSEGSLHGGPLSSILRPTAANANTPEIKTTLNARELQYQGYTLEAADLDISLNKGQSVALNLNATNLSAGPLSKASIKLQGSGTLTNHTLNLALADHDQQLDLNLTGGLGSSAKSAKTTANPMTWQGHVQRIALNHPQLGPWQTTKQSALSISGNNVKLGNLCLIQEQGDSPASLCSAFAMQNKTLALKGYIHALSLDRLSTGLPPGSSIQGNVDSEFNVEGSLDQLSGEFSLQAAPIVIRYQAGADEDALEHQASLSASAKLKNGQVNSEMQFTIADVGSMTGSLNTSGLDPASVITGSVDSKFDNLLWLGGFFPELEKLDGNLNAALAITGTISTPTLLGAVDLNDLHMQLPAIGLALNSGSANLNLANAGDWQLDAGISSGTGRITLNGQGVFKPNTGPIGDIMISGENFTAVDLPDANVLISPDITISLAAELLKIRGSLTIPQGKFTLKSLPTQASSVSADEVIISSKSPVAATNKREIDTQITITLNDSFQFGGYGLNTRLGGKLRIVQKPQSSVQAFGSLSLYDGIYKAYGQELSIQRGLLLFQGPVDNPGLNITAVREVETYQVGINIGGFAQDIRSDLFSDPVMPPTDVISMLITGKVPGAMSQSDANQVMNAATSLGISQSKGITNTLQNTFGMDVLNLQGGDSYEESSLVVGKYLTPDIFISYVQNLFTPAGSIQLDYTLSKSLGLKAQSGETQSIDLLYRVEHGKD</sequence>
<evidence type="ECO:0000256" key="5">
    <source>
        <dbReference type="SAM" id="Phobius"/>
    </source>
</evidence>
<dbReference type="EMBL" id="BAABDM010000001">
    <property type="protein sequence ID" value="GAA4083718.1"/>
    <property type="molecule type" value="Genomic_DNA"/>
</dbReference>
<dbReference type="Pfam" id="PF04357">
    <property type="entry name" value="TamB"/>
    <property type="match status" value="1"/>
</dbReference>
<comment type="subcellular location">
    <subcellularLocation>
        <location evidence="1">Membrane</location>
        <topology evidence="1">Single-pass membrane protein</topology>
    </subcellularLocation>
</comment>
<feature type="transmembrane region" description="Helical" evidence="5">
    <location>
        <begin position="7"/>
        <end position="27"/>
    </location>
</feature>